<evidence type="ECO:0000256" key="5">
    <source>
        <dbReference type="SAM" id="Coils"/>
    </source>
</evidence>
<evidence type="ECO:0000313" key="9">
    <source>
        <dbReference type="Proteomes" id="UP000342249"/>
    </source>
</evidence>
<dbReference type="AlphaFoldDB" id="A0A5N7IWN6"/>
<dbReference type="InterPro" id="IPR003593">
    <property type="entry name" value="AAA+_ATPase"/>
</dbReference>
<dbReference type="InterPro" id="IPR002078">
    <property type="entry name" value="Sigma_54_int"/>
</dbReference>
<dbReference type="InterPro" id="IPR000014">
    <property type="entry name" value="PAS"/>
</dbReference>
<dbReference type="InterPro" id="IPR035965">
    <property type="entry name" value="PAS-like_dom_sf"/>
</dbReference>
<dbReference type="PROSITE" id="PS00675">
    <property type="entry name" value="SIGMA54_INTERACT_1"/>
    <property type="match status" value="1"/>
</dbReference>
<dbReference type="GO" id="GO:0043565">
    <property type="term" value="F:sequence-specific DNA binding"/>
    <property type="evidence" value="ECO:0007669"/>
    <property type="project" value="InterPro"/>
</dbReference>
<dbReference type="InterPro" id="IPR058031">
    <property type="entry name" value="AAA_lid_NorR"/>
</dbReference>
<dbReference type="Gene3D" id="3.40.50.300">
    <property type="entry name" value="P-loop containing nucleotide triphosphate hydrolases"/>
    <property type="match status" value="1"/>
</dbReference>
<evidence type="ECO:0000256" key="2">
    <source>
        <dbReference type="ARBA" id="ARBA00022840"/>
    </source>
</evidence>
<dbReference type="SUPFAM" id="SSF52540">
    <property type="entry name" value="P-loop containing nucleoside triphosphate hydrolases"/>
    <property type="match status" value="1"/>
</dbReference>
<evidence type="ECO:0000313" key="8">
    <source>
        <dbReference type="EMBL" id="MPQ60886.1"/>
    </source>
</evidence>
<feature type="coiled-coil region" evidence="5">
    <location>
        <begin position="124"/>
        <end position="151"/>
    </location>
</feature>
<dbReference type="Gene3D" id="3.30.450.20">
    <property type="entry name" value="PAS domain"/>
    <property type="match status" value="1"/>
</dbReference>
<protein>
    <submittedName>
        <fullName evidence="8">PAS domain-containing protein</fullName>
    </submittedName>
</protein>
<dbReference type="Pfam" id="PF00158">
    <property type="entry name" value="Sigma54_activat"/>
    <property type="match status" value="1"/>
</dbReference>
<feature type="domain" description="PAS" evidence="7">
    <location>
        <begin position="18"/>
        <end position="70"/>
    </location>
</feature>
<dbReference type="InterPro" id="IPR025662">
    <property type="entry name" value="Sigma_54_int_dom_ATP-bd_1"/>
</dbReference>
<keyword evidence="2" id="KW-0067">ATP-binding</keyword>
<dbReference type="PROSITE" id="PS00676">
    <property type="entry name" value="SIGMA54_INTERACT_2"/>
    <property type="match status" value="1"/>
</dbReference>
<dbReference type="SMART" id="SM00382">
    <property type="entry name" value="AAA"/>
    <property type="match status" value="1"/>
</dbReference>
<proteinExistence type="predicted"/>
<gene>
    <name evidence="8" type="ORF">E4V82_01990</name>
</gene>
<organism evidence="8 9">
    <name type="scientific">Clostridium estertheticum</name>
    <dbReference type="NCBI Taxonomy" id="238834"/>
    <lineage>
        <taxon>Bacteria</taxon>
        <taxon>Bacillati</taxon>
        <taxon>Bacillota</taxon>
        <taxon>Clostridia</taxon>
        <taxon>Eubacteriales</taxon>
        <taxon>Clostridiaceae</taxon>
        <taxon>Clostridium</taxon>
    </lineage>
</organism>
<evidence type="ECO:0000256" key="4">
    <source>
        <dbReference type="ARBA" id="ARBA00023163"/>
    </source>
</evidence>
<dbReference type="Gene3D" id="1.10.10.60">
    <property type="entry name" value="Homeodomain-like"/>
    <property type="match status" value="1"/>
</dbReference>
<dbReference type="FunFam" id="3.40.50.300:FF:000006">
    <property type="entry name" value="DNA-binding transcriptional regulator NtrC"/>
    <property type="match status" value="1"/>
</dbReference>
<dbReference type="PANTHER" id="PTHR32071">
    <property type="entry name" value="TRANSCRIPTIONAL REGULATORY PROTEIN"/>
    <property type="match status" value="1"/>
</dbReference>
<dbReference type="NCBIfam" id="TIGR00229">
    <property type="entry name" value="sensory_box"/>
    <property type="match status" value="1"/>
</dbReference>
<dbReference type="SMART" id="SM00091">
    <property type="entry name" value="PAS"/>
    <property type="match status" value="1"/>
</dbReference>
<reference evidence="8 9" key="1">
    <citation type="journal article" date="2019" name="Lett. Appl. Microbiol.">
        <title>A case of 'blown pack' spoilage of vacuum-packaged pork likely associated with Clostridium estertheticum in Canada.</title>
        <authorList>
            <person name="Zhang P."/>
            <person name="Ward P."/>
            <person name="McMullen L.M."/>
            <person name="Yang X."/>
        </authorList>
    </citation>
    <scope>NUCLEOTIDE SEQUENCE [LARGE SCALE GENOMIC DNA]</scope>
    <source>
        <strain evidence="8 9">MA19</strain>
    </source>
</reference>
<dbReference type="Pfam" id="PF00989">
    <property type="entry name" value="PAS"/>
    <property type="match status" value="1"/>
</dbReference>
<dbReference type="SUPFAM" id="SSF55785">
    <property type="entry name" value="PYP-like sensor domain (PAS domain)"/>
    <property type="match status" value="1"/>
</dbReference>
<sequence>MDNIYKGADFIMDFQKDAVEILKTVIDNAYDGIIIIDKNAIITMISKSYCEFMGISEENAIGKPVTDVIQNTRMHIIVQTGVTETAQLQSIKGSYMIATRMPIIKNGEIIGAIGKVLFRNVKELNTLYSKIKTMKRELETYKTQLKQLNTASYSFDDIIGSSEKILAAKSIARKAAQTHSNVLILGESGTGKELFAHAIHLASDRLYAPFVKVNCGAIPTDLLESELFGYEGGAFTGAKKEGKIGKFELADGGTIFLDEIGDMPLHMQVKLLRAIQEKEVEKIGSLGSKKIDIRIIAATNRNLEKSMHEGKFRQDLYYRLNVVTITIPSLRERRDDILLIANHLITKIAEDLNKKIVGMSKDSEYFLKNYSWEGNIRELENILERAINVIENSNIICPIDLPDEITGRKQIKPIKSLESTIEEAEKQAIMDALKSTNGNKTKAAKKLEIGRTSLYEKIQKYNIPL</sequence>
<comment type="caution">
    <text evidence="8">The sequence shown here is derived from an EMBL/GenBank/DDBJ whole genome shotgun (WGS) entry which is preliminary data.</text>
</comment>
<dbReference type="EMBL" id="SPSF01000009">
    <property type="protein sequence ID" value="MPQ60886.1"/>
    <property type="molecule type" value="Genomic_DNA"/>
</dbReference>
<dbReference type="CDD" id="cd00009">
    <property type="entry name" value="AAA"/>
    <property type="match status" value="1"/>
</dbReference>
<dbReference type="InterPro" id="IPR027417">
    <property type="entry name" value="P-loop_NTPase"/>
</dbReference>
<dbReference type="InterPro" id="IPR009057">
    <property type="entry name" value="Homeodomain-like_sf"/>
</dbReference>
<keyword evidence="1" id="KW-0547">Nucleotide-binding</keyword>
<evidence type="ECO:0000259" key="6">
    <source>
        <dbReference type="PROSITE" id="PS50045"/>
    </source>
</evidence>
<dbReference type="InterPro" id="IPR025943">
    <property type="entry name" value="Sigma_54_int_dom_ATP-bd_2"/>
</dbReference>
<dbReference type="InterPro" id="IPR013767">
    <property type="entry name" value="PAS_fold"/>
</dbReference>
<evidence type="ECO:0000256" key="3">
    <source>
        <dbReference type="ARBA" id="ARBA00023015"/>
    </source>
</evidence>
<name>A0A5N7IWN6_9CLOT</name>
<dbReference type="PROSITE" id="PS50112">
    <property type="entry name" value="PAS"/>
    <property type="match status" value="1"/>
</dbReference>
<accession>A0A5N7IWN6</accession>
<feature type="domain" description="Sigma-54 factor interaction" evidence="6">
    <location>
        <begin position="158"/>
        <end position="388"/>
    </location>
</feature>
<dbReference type="PANTHER" id="PTHR32071:SF57">
    <property type="entry name" value="C4-DICARBOXYLATE TRANSPORT TRANSCRIPTIONAL REGULATORY PROTEIN DCTD"/>
    <property type="match status" value="1"/>
</dbReference>
<keyword evidence="3" id="KW-0805">Transcription regulation</keyword>
<dbReference type="GO" id="GO:0005524">
    <property type="term" value="F:ATP binding"/>
    <property type="evidence" value="ECO:0007669"/>
    <property type="project" value="UniProtKB-KW"/>
</dbReference>
<dbReference type="PRINTS" id="PR01590">
    <property type="entry name" value="HTHFIS"/>
</dbReference>
<keyword evidence="5" id="KW-0175">Coiled coil</keyword>
<dbReference type="InterPro" id="IPR002197">
    <property type="entry name" value="HTH_Fis"/>
</dbReference>
<dbReference type="GO" id="GO:0006355">
    <property type="term" value="P:regulation of DNA-templated transcription"/>
    <property type="evidence" value="ECO:0007669"/>
    <property type="project" value="InterPro"/>
</dbReference>
<dbReference type="Pfam" id="PF02954">
    <property type="entry name" value="HTH_8"/>
    <property type="match status" value="1"/>
</dbReference>
<evidence type="ECO:0000256" key="1">
    <source>
        <dbReference type="ARBA" id="ARBA00022741"/>
    </source>
</evidence>
<dbReference type="Proteomes" id="UP000342249">
    <property type="component" value="Unassembled WGS sequence"/>
</dbReference>
<dbReference type="Gene3D" id="1.10.8.60">
    <property type="match status" value="1"/>
</dbReference>
<dbReference type="SUPFAM" id="SSF46689">
    <property type="entry name" value="Homeodomain-like"/>
    <property type="match status" value="1"/>
</dbReference>
<dbReference type="Pfam" id="PF25601">
    <property type="entry name" value="AAA_lid_14"/>
    <property type="match status" value="1"/>
</dbReference>
<dbReference type="PROSITE" id="PS50045">
    <property type="entry name" value="SIGMA54_INTERACT_4"/>
    <property type="match status" value="1"/>
</dbReference>
<keyword evidence="4" id="KW-0804">Transcription</keyword>
<evidence type="ECO:0000259" key="7">
    <source>
        <dbReference type="PROSITE" id="PS50112"/>
    </source>
</evidence>